<keyword evidence="2" id="KW-0274">FAD</keyword>
<evidence type="ECO:0000256" key="5">
    <source>
        <dbReference type="SAM" id="Phobius"/>
    </source>
</evidence>
<sequence>MSFPSSATSSLFVSSKKILIIGAGISGLSFAASLQKLLPTICSPTFTPPTLKIYERDTSDLQPTRQGYSLSIRSDASTGGVQTLQKLGLLEIAIGESITGYQGKEKGTFCLWDGKWNEIFRADMPAPKGLPVQSLRIKRNVLRKILVDAVVEKGAEIVWEKKVVGVEKLEDERLKVVFAGGEEEECDFLVAADGSKSKVRGALRPEDELQFRGVVGIMGEARFADEPPAPANRDWGLMLSGTGTGLFVGPVDERSVVWSVTWLASEPAALSKQPIGEREAHELLKGALERGKAFPEPFTKYVEATDMETLMLRNFSDKAPFEHFAGSLKGTNVVFLGDANHAVTPFAGAGACLALSDGWDLAEQLVKHEKFEDALKAYDELSIPRAKNVLRMSHFTIKFGHGKGWWTRVFVIGFKILFGVMAFLRRFR</sequence>
<keyword evidence="8" id="KW-1185">Reference proteome</keyword>
<dbReference type="AlphaFoldDB" id="A0A2J6SZV9"/>
<dbReference type="RefSeq" id="XP_024733198.1">
    <property type="nucleotide sequence ID" value="XM_024880856.1"/>
</dbReference>
<dbReference type="Pfam" id="PF01494">
    <property type="entry name" value="FAD_binding_3"/>
    <property type="match status" value="1"/>
</dbReference>
<proteinExistence type="predicted"/>
<dbReference type="GO" id="GO:0004497">
    <property type="term" value="F:monooxygenase activity"/>
    <property type="evidence" value="ECO:0007669"/>
    <property type="project" value="UniProtKB-KW"/>
</dbReference>
<keyword evidence="5" id="KW-0812">Transmembrane</keyword>
<accession>A0A2J6SZV9</accession>
<feature type="domain" description="FAD-binding" evidence="6">
    <location>
        <begin position="138"/>
        <end position="392"/>
    </location>
</feature>
<keyword evidence="4" id="KW-0503">Monooxygenase</keyword>
<dbReference type="GO" id="GO:0071949">
    <property type="term" value="F:FAD binding"/>
    <property type="evidence" value="ECO:0007669"/>
    <property type="project" value="InterPro"/>
</dbReference>
<dbReference type="STRING" id="1095630.A0A2J6SZV9"/>
<dbReference type="InterPro" id="IPR002938">
    <property type="entry name" value="FAD-bd"/>
</dbReference>
<dbReference type="GeneID" id="36588933"/>
<dbReference type="OrthoDB" id="655030at2759"/>
<keyword evidence="1" id="KW-0285">Flavoprotein</keyword>
<dbReference type="InterPro" id="IPR036188">
    <property type="entry name" value="FAD/NAD-bd_sf"/>
</dbReference>
<protein>
    <submittedName>
        <fullName evidence="7">FAD/NAD(P)-binding domain-containing protein</fullName>
    </submittedName>
</protein>
<keyword evidence="3" id="KW-0560">Oxidoreductase</keyword>
<dbReference type="PANTHER" id="PTHR46972:SF1">
    <property type="entry name" value="FAD DEPENDENT OXIDOREDUCTASE DOMAIN-CONTAINING PROTEIN"/>
    <property type="match status" value="1"/>
</dbReference>
<organism evidence="7 8">
    <name type="scientific">Hyaloscypha bicolor E</name>
    <dbReference type="NCBI Taxonomy" id="1095630"/>
    <lineage>
        <taxon>Eukaryota</taxon>
        <taxon>Fungi</taxon>
        <taxon>Dikarya</taxon>
        <taxon>Ascomycota</taxon>
        <taxon>Pezizomycotina</taxon>
        <taxon>Leotiomycetes</taxon>
        <taxon>Helotiales</taxon>
        <taxon>Hyaloscyphaceae</taxon>
        <taxon>Hyaloscypha</taxon>
        <taxon>Hyaloscypha bicolor</taxon>
    </lineage>
</organism>
<evidence type="ECO:0000256" key="3">
    <source>
        <dbReference type="ARBA" id="ARBA00023002"/>
    </source>
</evidence>
<evidence type="ECO:0000256" key="4">
    <source>
        <dbReference type="ARBA" id="ARBA00023033"/>
    </source>
</evidence>
<gene>
    <name evidence="7" type="ORF">K444DRAFT_616098</name>
</gene>
<dbReference type="InParanoid" id="A0A2J6SZV9"/>
<feature type="transmembrane region" description="Helical" evidence="5">
    <location>
        <begin position="405"/>
        <end position="424"/>
    </location>
</feature>
<name>A0A2J6SZV9_9HELO</name>
<keyword evidence="5" id="KW-1133">Transmembrane helix</keyword>
<dbReference type="SUPFAM" id="SSF51905">
    <property type="entry name" value="FAD/NAD(P)-binding domain"/>
    <property type="match status" value="1"/>
</dbReference>
<evidence type="ECO:0000313" key="8">
    <source>
        <dbReference type="Proteomes" id="UP000235371"/>
    </source>
</evidence>
<dbReference type="EMBL" id="KZ613848">
    <property type="protein sequence ID" value="PMD56294.1"/>
    <property type="molecule type" value="Genomic_DNA"/>
</dbReference>
<reference evidence="7 8" key="1">
    <citation type="submission" date="2016-04" db="EMBL/GenBank/DDBJ databases">
        <title>A degradative enzymes factory behind the ericoid mycorrhizal symbiosis.</title>
        <authorList>
            <consortium name="DOE Joint Genome Institute"/>
            <person name="Martino E."/>
            <person name="Morin E."/>
            <person name="Grelet G."/>
            <person name="Kuo A."/>
            <person name="Kohler A."/>
            <person name="Daghino S."/>
            <person name="Barry K."/>
            <person name="Choi C."/>
            <person name="Cichocki N."/>
            <person name="Clum A."/>
            <person name="Copeland A."/>
            <person name="Hainaut M."/>
            <person name="Haridas S."/>
            <person name="Labutti K."/>
            <person name="Lindquist E."/>
            <person name="Lipzen A."/>
            <person name="Khouja H.-R."/>
            <person name="Murat C."/>
            <person name="Ohm R."/>
            <person name="Olson A."/>
            <person name="Spatafora J."/>
            <person name="Veneault-Fourrey C."/>
            <person name="Henrissat B."/>
            <person name="Grigoriev I."/>
            <person name="Martin F."/>
            <person name="Perotto S."/>
        </authorList>
    </citation>
    <scope>NUCLEOTIDE SEQUENCE [LARGE SCALE GENOMIC DNA]</scope>
    <source>
        <strain evidence="7 8">E</strain>
    </source>
</reference>
<evidence type="ECO:0000256" key="1">
    <source>
        <dbReference type="ARBA" id="ARBA00022630"/>
    </source>
</evidence>
<evidence type="ECO:0000256" key="2">
    <source>
        <dbReference type="ARBA" id="ARBA00022827"/>
    </source>
</evidence>
<evidence type="ECO:0000259" key="6">
    <source>
        <dbReference type="Pfam" id="PF01494"/>
    </source>
</evidence>
<dbReference type="Proteomes" id="UP000235371">
    <property type="component" value="Unassembled WGS sequence"/>
</dbReference>
<dbReference type="Gene3D" id="3.50.50.60">
    <property type="entry name" value="FAD/NAD(P)-binding domain"/>
    <property type="match status" value="1"/>
</dbReference>
<keyword evidence="5" id="KW-0472">Membrane</keyword>
<dbReference type="PANTHER" id="PTHR46972">
    <property type="entry name" value="MONOOXYGENASE ASQM-RELATED"/>
    <property type="match status" value="1"/>
</dbReference>
<dbReference type="PRINTS" id="PR00420">
    <property type="entry name" value="RNGMNOXGNASE"/>
</dbReference>
<evidence type="ECO:0000313" key="7">
    <source>
        <dbReference type="EMBL" id="PMD56294.1"/>
    </source>
</evidence>